<evidence type="ECO:0000256" key="12">
    <source>
        <dbReference type="SAM" id="MobiDB-lite"/>
    </source>
</evidence>
<feature type="transmembrane region" description="Helical" evidence="13">
    <location>
        <begin position="193"/>
        <end position="218"/>
    </location>
</feature>
<keyword evidence="4 13" id="KW-0812">Transmembrane</keyword>
<evidence type="ECO:0000256" key="7">
    <source>
        <dbReference type="ARBA" id="ARBA00022958"/>
    </source>
</evidence>
<dbReference type="Gene3D" id="1.10.287.70">
    <property type="match status" value="1"/>
</dbReference>
<evidence type="ECO:0000256" key="1">
    <source>
        <dbReference type="ARBA" id="ARBA00004141"/>
    </source>
</evidence>
<accession>A0A919MXT4</accession>
<keyword evidence="2" id="KW-0813">Transport</keyword>
<dbReference type="Pfam" id="PF00520">
    <property type="entry name" value="Ion_trans"/>
    <property type="match status" value="1"/>
</dbReference>
<evidence type="ECO:0000259" key="14">
    <source>
        <dbReference type="Pfam" id="PF00520"/>
    </source>
</evidence>
<dbReference type="GO" id="GO:0005249">
    <property type="term" value="F:voltage-gated potassium channel activity"/>
    <property type="evidence" value="ECO:0007669"/>
    <property type="project" value="InterPro"/>
</dbReference>
<keyword evidence="8 13" id="KW-1133">Transmembrane helix</keyword>
<evidence type="ECO:0000256" key="3">
    <source>
        <dbReference type="ARBA" id="ARBA00022538"/>
    </source>
</evidence>
<organism evidence="15 16">
    <name type="scientific">Actinoplanes nipponensis</name>
    <dbReference type="NCBI Taxonomy" id="135950"/>
    <lineage>
        <taxon>Bacteria</taxon>
        <taxon>Bacillati</taxon>
        <taxon>Actinomycetota</taxon>
        <taxon>Actinomycetes</taxon>
        <taxon>Micromonosporales</taxon>
        <taxon>Micromonosporaceae</taxon>
        <taxon>Actinoplanes</taxon>
    </lineage>
</organism>
<keyword evidence="5" id="KW-0631">Potassium channel</keyword>
<dbReference type="PANTHER" id="PTHR11537">
    <property type="entry name" value="VOLTAGE-GATED POTASSIUM CHANNEL"/>
    <property type="match status" value="1"/>
</dbReference>
<feature type="region of interest" description="Disordered" evidence="12">
    <location>
        <begin position="253"/>
        <end position="275"/>
    </location>
</feature>
<evidence type="ECO:0000256" key="2">
    <source>
        <dbReference type="ARBA" id="ARBA00022448"/>
    </source>
</evidence>
<keyword evidence="10 13" id="KW-0472">Membrane</keyword>
<keyword evidence="7" id="KW-0630">Potassium</keyword>
<evidence type="ECO:0000256" key="11">
    <source>
        <dbReference type="ARBA" id="ARBA00023303"/>
    </source>
</evidence>
<gene>
    <name evidence="15" type="ORF">Ani05nite_72240</name>
</gene>
<protein>
    <submittedName>
        <fullName evidence="15">Ion transporter</fullName>
    </submittedName>
</protein>
<comment type="subcellular location">
    <subcellularLocation>
        <location evidence="1">Membrane</location>
        <topology evidence="1">Multi-pass membrane protein</topology>
    </subcellularLocation>
</comment>
<feature type="transmembrane region" description="Helical" evidence="13">
    <location>
        <begin position="65"/>
        <end position="81"/>
    </location>
</feature>
<keyword evidence="16" id="KW-1185">Reference proteome</keyword>
<keyword evidence="6" id="KW-0851">Voltage-gated channel</keyword>
<evidence type="ECO:0000256" key="6">
    <source>
        <dbReference type="ARBA" id="ARBA00022882"/>
    </source>
</evidence>
<dbReference type="GO" id="GO:0008076">
    <property type="term" value="C:voltage-gated potassium channel complex"/>
    <property type="evidence" value="ECO:0007669"/>
    <property type="project" value="InterPro"/>
</dbReference>
<dbReference type="AlphaFoldDB" id="A0A919MXT4"/>
<keyword evidence="9" id="KW-0406">Ion transport</keyword>
<comment type="caution">
    <text evidence="15">The sequence shown here is derived from an EMBL/GenBank/DDBJ whole genome shotgun (WGS) entry which is preliminary data.</text>
</comment>
<evidence type="ECO:0000313" key="16">
    <source>
        <dbReference type="Proteomes" id="UP000647172"/>
    </source>
</evidence>
<proteinExistence type="predicted"/>
<dbReference type="SUPFAM" id="SSF81324">
    <property type="entry name" value="Voltage-gated potassium channels"/>
    <property type="match status" value="1"/>
</dbReference>
<evidence type="ECO:0000256" key="10">
    <source>
        <dbReference type="ARBA" id="ARBA00023136"/>
    </source>
</evidence>
<feature type="compositionally biased region" description="Pro residues" evidence="12">
    <location>
        <begin position="261"/>
        <end position="275"/>
    </location>
</feature>
<feature type="transmembrane region" description="Helical" evidence="13">
    <location>
        <begin position="28"/>
        <end position="45"/>
    </location>
</feature>
<evidence type="ECO:0000256" key="4">
    <source>
        <dbReference type="ARBA" id="ARBA00022692"/>
    </source>
</evidence>
<name>A0A919MXT4_9ACTN</name>
<dbReference type="InterPro" id="IPR028325">
    <property type="entry name" value="VG_K_chnl"/>
</dbReference>
<evidence type="ECO:0000313" key="15">
    <source>
        <dbReference type="EMBL" id="GIE53690.1"/>
    </source>
</evidence>
<dbReference type="Gene3D" id="1.20.120.350">
    <property type="entry name" value="Voltage-gated potassium channels. Chain C"/>
    <property type="match status" value="1"/>
</dbReference>
<evidence type="ECO:0000256" key="9">
    <source>
        <dbReference type="ARBA" id="ARBA00023065"/>
    </source>
</evidence>
<feature type="domain" description="Ion transport" evidence="14">
    <location>
        <begin position="33"/>
        <end position="212"/>
    </location>
</feature>
<dbReference type="EMBL" id="BOMQ01000088">
    <property type="protein sequence ID" value="GIE53690.1"/>
    <property type="molecule type" value="Genomic_DNA"/>
</dbReference>
<evidence type="ECO:0000256" key="8">
    <source>
        <dbReference type="ARBA" id="ARBA00022989"/>
    </source>
</evidence>
<sequence>MADYRKGGAATVLEAGSERRLRRWERTTAYPLTMLSVLFIAVYAVPILDPGLDPRWRRGCEAANLVIWALFGLEYLARLSLARNRRWFLRSHWFDLLVLLLPILRPLRALRLITALSVLNRRAEAWTRGRLAIYVGVTTTLLVLIAALAVLEAERGHPDSTIQTYPQALWWGLVTITTVGYGDFYPTTLEGRLVALAMMLAGIGLIGFVTGSLASWIVERIETAEKSADESADSALLLREIRELRREVAGLRLEVGSRPGAGPPAEPGPPESRPR</sequence>
<dbReference type="PANTHER" id="PTHR11537:SF254">
    <property type="entry name" value="POTASSIUM VOLTAGE-GATED CHANNEL PROTEIN SHAB"/>
    <property type="match status" value="1"/>
</dbReference>
<dbReference type="Proteomes" id="UP000647172">
    <property type="component" value="Unassembled WGS sequence"/>
</dbReference>
<dbReference type="InterPro" id="IPR005821">
    <property type="entry name" value="Ion_trans_dom"/>
</dbReference>
<dbReference type="GO" id="GO:0001508">
    <property type="term" value="P:action potential"/>
    <property type="evidence" value="ECO:0007669"/>
    <property type="project" value="TreeGrafter"/>
</dbReference>
<keyword evidence="3" id="KW-0633">Potassium transport</keyword>
<dbReference type="InterPro" id="IPR027359">
    <property type="entry name" value="Volt_channel_dom_sf"/>
</dbReference>
<evidence type="ECO:0000256" key="5">
    <source>
        <dbReference type="ARBA" id="ARBA00022826"/>
    </source>
</evidence>
<reference evidence="15" key="1">
    <citation type="submission" date="2021-01" db="EMBL/GenBank/DDBJ databases">
        <title>Whole genome shotgun sequence of Actinoplanes nipponensis NBRC 14063.</title>
        <authorList>
            <person name="Komaki H."/>
            <person name="Tamura T."/>
        </authorList>
    </citation>
    <scope>NUCLEOTIDE SEQUENCE</scope>
    <source>
        <strain evidence="15">NBRC 14063</strain>
    </source>
</reference>
<keyword evidence="11" id="KW-0407">Ion channel</keyword>
<dbReference type="Gene3D" id="1.20.5.110">
    <property type="match status" value="1"/>
</dbReference>
<evidence type="ECO:0000256" key="13">
    <source>
        <dbReference type="SAM" id="Phobius"/>
    </source>
</evidence>
<feature type="transmembrane region" description="Helical" evidence="13">
    <location>
        <begin position="131"/>
        <end position="151"/>
    </location>
</feature>